<protein>
    <recommendedName>
        <fullName evidence="3">Secreted protein</fullName>
    </recommendedName>
</protein>
<dbReference type="EMBL" id="JACVVK020000452">
    <property type="protein sequence ID" value="KAK7473958.1"/>
    <property type="molecule type" value="Genomic_DNA"/>
</dbReference>
<dbReference type="Proteomes" id="UP001519460">
    <property type="component" value="Unassembled WGS sequence"/>
</dbReference>
<reference evidence="1 2" key="1">
    <citation type="journal article" date="2023" name="Sci. Data">
        <title>Genome assembly of the Korean intertidal mud-creeper Batillaria attramentaria.</title>
        <authorList>
            <person name="Patra A.K."/>
            <person name="Ho P.T."/>
            <person name="Jun S."/>
            <person name="Lee S.J."/>
            <person name="Kim Y."/>
            <person name="Won Y.J."/>
        </authorList>
    </citation>
    <scope>NUCLEOTIDE SEQUENCE [LARGE SCALE GENOMIC DNA]</scope>
    <source>
        <strain evidence="1">Wonlab-2016</strain>
    </source>
</reference>
<comment type="caution">
    <text evidence="1">The sequence shown here is derived from an EMBL/GenBank/DDBJ whole genome shotgun (WGS) entry which is preliminary data.</text>
</comment>
<sequence>MKTVWTVVTLSRSGPCSMDSCVSFSLFQAFECRVWHGLRRHTTEDFNCVENTKPMTTHESAFPSFKSCCARVELKLTLLLHCSPLTEKSTQNHTNGKLEGFVMRRRSLLLSSLHLKGLYIIHNKQPTPNCAE</sequence>
<accession>A0ABD0JGM2</accession>
<proteinExistence type="predicted"/>
<evidence type="ECO:0000313" key="2">
    <source>
        <dbReference type="Proteomes" id="UP001519460"/>
    </source>
</evidence>
<keyword evidence="2" id="KW-1185">Reference proteome</keyword>
<organism evidence="1 2">
    <name type="scientific">Batillaria attramentaria</name>
    <dbReference type="NCBI Taxonomy" id="370345"/>
    <lineage>
        <taxon>Eukaryota</taxon>
        <taxon>Metazoa</taxon>
        <taxon>Spiralia</taxon>
        <taxon>Lophotrochozoa</taxon>
        <taxon>Mollusca</taxon>
        <taxon>Gastropoda</taxon>
        <taxon>Caenogastropoda</taxon>
        <taxon>Sorbeoconcha</taxon>
        <taxon>Cerithioidea</taxon>
        <taxon>Batillariidae</taxon>
        <taxon>Batillaria</taxon>
    </lineage>
</organism>
<dbReference type="AlphaFoldDB" id="A0ABD0JGM2"/>
<gene>
    <name evidence="1" type="ORF">BaRGS_00034787</name>
</gene>
<evidence type="ECO:0000313" key="1">
    <source>
        <dbReference type="EMBL" id="KAK7473958.1"/>
    </source>
</evidence>
<evidence type="ECO:0008006" key="3">
    <source>
        <dbReference type="Google" id="ProtNLM"/>
    </source>
</evidence>
<name>A0ABD0JGM2_9CAEN</name>